<keyword evidence="2" id="KW-1185">Reference proteome</keyword>
<gene>
    <name evidence="1" type="ORF">LX16_0221</name>
</gene>
<comment type="caution">
    <text evidence="1">The sequence shown here is derived from an EMBL/GenBank/DDBJ whole genome shotgun (WGS) entry which is preliminary data.</text>
</comment>
<evidence type="ECO:0000313" key="2">
    <source>
        <dbReference type="Proteomes" id="UP000321617"/>
    </source>
</evidence>
<organism evidence="1 2">
    <name type="scientific">Stackebrandtia albiflava</name>
    <dbReference type="NCBI Taxonomy" id="406432"/>
    <lineage>
        <taxon>Bacteria</taxon>
        <taxon>Bacillati</taxon>
        <taxon>Actinomycetota</taxon>
        <taxon>Actinomycetes</taxon>
        <taxon>Glycomycetales</taxon>
        <taxon>Glycomycetaceae</taxon>
        <taxon>Stackebrandtia</taxon>
    </lineage>
</organism>
<dbReference type="AlphaFoldDB" id="A0A562V9H8"/>
<dbReference type="RefSeq" id="WP_147131713.1">
    <property type="nucleotide sequence ID" value="NZ_VLLL01000005.1"/>
</dbReference>
<evidence type="ECO:0000313" key="1">
    <source>
        <dbReference type="EMBL" id="TWJ14536.1"/>
    </source>
</evidence>
<dbReference type="Proteomes" id="UP000321617">
    <property type="component" value="Unassembled WGS sequence"/>
</dbReference>
<dbReference type="EMBL" id="VLLL01000005">
    <property type="protein sequence ID" value="TWJ14536.1"/>
    <property type="molecule type" value="Genomic_DNA"/>
</dbReference>
<reference evidence="1 2" key="1">
    <citation type="journal article" date="2013" name="Stand. Genomic Sci.">
        <title>Genomic Encyclopedia of Type Strains, Phase I: The one thousand microbial genomes (KMG-I) project.</title>
        <authorList>
            <person name="Kyrpides N.C."/>
            <person name="Woyke T."/>
            <person name="Eisen J.A."/>
            <person name="Garrity G."/>
            <person name="Lilburn T.G."/>
            <person name="Beck B.J."/>
            <person name="Whitman W.B."/>
            <person name="Hugenholtz P."/>
            <person name="Klenk H.P."/>
        </authorList>
    </citation>
    <scope>NUCLEOTIDE SEQUENCE [LARGE SCALE GENOMIC DNA]</scope>
    <source>
        <strain evidence="1 2">DSM 45044</strain>
    </source>
</reference>
<protein>
    <submittedName>
        <fullName evidence="1">Uncharacterized protein</fullName>
    </submittedName>
</protein>
<sequence length="90" mass="10028">MTLRLFSDGVEYFPVTDDPAVIARLRVREAITPDTLKLAEFAVAELGLTPPDHQEGDPLPDIASIYPPDHPDGVYVWDVHELDDEELGED</sequence>
<name>A0A562V9H8_9ACTN</name>
<accession>A0A562V9H8</accession>
<proteinExistence type="predicted"/>